<reference evidence="2" key="1">
    <citation type="submission" date="2016-06" db="EMBL/GenBank/DDBJ databases">
        <title>Parallel loss of symbiosis genes in relatives of nitrogen-fixing non-legume Parasponia.</title>
        <authorList>
            <person name="Van Velzen R."/>
            <person name="Holmer R."/>
            <person name="Bu F."/>
            <person name="Rutten L."/>
            <person name="Van Zeijl A."/>
            <person name="Liu W."/>
            <person name="Santuari L."/>
            <person name="Cao Q."/>
            <person name="Sharma T."/>
            <person name="Shen D."/>
            <person name="Roswanjaya Y."/>
            <person name="Wardhani T."/>
            <person name="Kalhor M.S."/>
            <person name="Jansen J."/>
            <person name="Van den Hoogen J."/>
            <person name="Gungor B."/>
            <person name="Hartog M."/>
            <person name="Hontelez J."/>
            <person name="Verver J."/>
            <person name="Yang W.-C."/>
            <person name="Schijlen E."/>
            <person name="Repin R."/>
            <person name="Schilthuizen M."/>
            <person name="Schranz E."/>
            <person name="Heidstra R."/>
            <person name="Miyata K."/>
            <person name="Fedorova E."/>
            <person name="Kohlen W."/>
            <person name="Bisseling T."/>
            <person name="Smit S."/>
            <person name="Geurts R."/>
        </authorList>
    </citation>
    <scope>NUCLEOTIDE SEQUENCE [LARGE SCALE GENOMIC DNA]</scope>
    <source>
        <strain evidence="2">cv. WU1-14</strain>
    </source>
</reference>
<dbReference type="AlphaFoldDB" id="A0A2P5E4K8"/>
<gene>
    <name evidence="1" type="ORF">PanWU01x14_000150</name>
</gene>
<dbReference type="Proteomes" id="UP000237105">
    <property type="component" value="Unassembled WGS sequence"/>
</dbReference>
<organism evidence="1 2">
    <name type="scientific">Parasponia andersonii</name>
    <name type="common">Sponia andersonii</name>
    <dbReference type="NCBI Taxonomy" id="3476"/>
    <lineage>
        <taxon>Eukaryota</taxon>
        <taxon>Viridiplantae</taxon>
        <taxon>Streptophyta</taxon>
        <taxon>Embryophyta</taxon>
        <taxon>Tracheophyta</taxon>
        <taxon>Spermatophyta</taxon>
        <taxon>Magnoliopsida</taxon>
        <taxon>eudicotyledons</taxon>
        <taxon>Gunneridae</taxon>
        <taxon>Pentapetalae</taxon>
        <taxon>rosids</taxon>
        <taxon>fabids</taxon>
        <taxon>Rosales</taxon>
        <taxon>Cannabaceae</taxon>
        <taxon>Parasponia</taxon>
    </lineage>
</organism>
<accession>A0A2P5E4K8</accession>
<protein>
    <submittedName>
        <fullName evidence="1">Uncharacterized protein</fullName>
    </submittedName>
</protein>
<sequence length="105" mass="12870">MMLFSHFPLVSNNYDNNEYYIFFDRNAVVYKEDSNNFSAKVFFLFFSPFFPSSINNWYQATFFFFHFNKQNRQVPFIYHKIIDSINLTNYNRFNGNRNFLSKLVF</sequence>
<evidence type="ECO:0000313" key="1">
    <source>
        <dbReference type="EMBL" id="PON80459.1"/>
    </source>
</evidence>
<name>A0A2P5E4K8_PARAD</name>
<comment type="caution">
    <text evidence="1">The sequence shown here is derived from an EMBL/GenBank/DDBJ whole genome shotgun (WGS) entry which is preliminary data.</text>
</comment>
<evidence type="ECO:0000313" key="2">
    <source>
        <dbReference type="Proteomes" id="UP000237105"/>
    </source>
</evidence>
<dbReference type="EMBL" id="JXTB01000001">
    <property type="protein sequence ID" value="PON80459.1"/>
    <property type="molecule type" value="Genomic_DNA"/>
</dbReference>
<keyword evidence="2" id="KW-1185">Reference proteome</keyword>
<proteinExistence type="predicted"/>